<accession>A0A0F7FBJ1</accession>
<name>A0A0F7FBJ1_PAEDU</name>
<sequence length="629" mass="67311">MAYNGKTNWTDGEIVYPEDMNRIEQGITDARGALDTHIADYVRQPAYAATSGTSAAYTVTLSPAPISIGEGFGITIVPHVDNGANPTLQVNSLNPAALKDKKGNGLTAGKLKVGYPYTFVYVSSAFILMGEGGGEIPKLPNMLKGGSFENTGANIVSNSAYSTTYRKFGSYSLSVTCPLGSLENVVSIPTNITTIANHQYYLSVWAYSTTSGASAQMYARGAEPSVSALLTANTWNFMSGILTFSTTTTDSARLDNNTAYSTIYYDGFMIIDLTDAFGVGKEPSKSEMDDMVQSFGGWWDTDLANLTSDANAAASEVLSGKTYYSNGLKNTGAMARRTGGEFPGYERAQTVASNNGRVHLYAPLGAYVDQTGDQGGNHFGVFADDPDFNSINFPDDKNVYGLQGSMPRRGGYTNPISTAWDGSTMWVRIPQGAYQTNGGAGYPEITLSAAQARADGNIQPGNIRDKVWIYGTQGTLVADSSGRMAILYDLYPGAWATGTWNIATIPQCKNFIFGAHSGSTYPSRLYSYATDGTVSQHLYLYDNQGVSVTLLTLNWGTTLGIGSIIFNAAARMVEIYNSGINGNDSYFGTRNLPGNFNVNGPLTLVWDCQQPGSASPYPGMRLDGMVLYA</sequence>
<evidence type="ECO:0000313" key="2">
    <source>
        <dbReference type="Proteomes" id="UP000034189"/>
    </source>
</evidence>
<dbReference type="Gene3D" id="2.60.120.260">
    <property type="entry name" value="Galactose-binding domain-like"/>
    <property type="match status" value="1"/>
</dbReference>
<reference evidence="1 2" key="1">
    <citation type="submission" date="2015-03" db="EMBL/GenBank/DDBJ databases">
        <authorList>
            <person name="Abdul Halim M."/>
        </authorList>
    </citation>
    <scope>NUCLEOTIDE SEQUENCE [LARGE SCALE GENOMIC DNA]</scope>
    <source>
        <strain evidence="1 2">ATCC 35681</strain>
    </source>
</reference>
<dbReference type="HOGENOM" id="CLU_434663_0_0_9"/>
<proteinExistence type="predicted"/>
<dbReference type="OrthoDB" id="2625211at2"/>
<protein>
    <submittedName>
        <fullName evidence="1">Uncharacterized protein</fullName>
    </submittedName>
</protein>
<dbReference type="RefSeq" id="WP_025694591.1">
    <property type="nucleotide sequence ID" value="NZ_ASQQ01000145.1"/>
</dbReference>
<reference evidence="1 2" key="2">
    <citation type="journal article" date="2016" name="Genome Announc.">
        <title>Genome Sequence of a Gram-Positive Diazotroph, Paenibacillus durus Type Strain ATCC 35681.</title>
        <authorList>
            <person name="Halim M.A."/>
            <person name="Rahman A.Y."/>
            <person name="Sim K.S."/>
            <person name="Yam H.C."/>
            <person name="Rahim A.A."/>
            <person name="Ghazali A.H."/>
            <person name="Najimudin N."/>
        </authorList>
    </citation>
    <scope>NUCLEOTIDE SEQUENCE [LARGE SCALE GENOMIC DNA]</scope>
    <source>
        <strain evidence="1 2">ATCC 35681</strain>
    </source>
</reference>
<gene>
    <name evidence="1" type="ORF">VK70_17190</name>
</gene>
<dbReference type="EMBL" id="CP011114">
    <property type="protein sequence ID" value="AKG36077.1"/>
    <property type="molecule type" value="Genomic_DNA"/>
</dbReference>
<evidence type="ECO:0000313" key="1">
    <source>
        <dbReference type="EMBL" id="AKG36077.1"/>
    </source>
</evidence>
<dbReference type="AlphaFoldDB" id="A0A0F7FBJ1"/>
<organism evidence="1 2">
    <name type="scientific">Paenibacillus durus ATCC 35681</name>
    <dbReference type="NCBI Taxonomy" id="1333534"/>
    <lineage>
        <taxon>Bacteria</taxon>
        <taxon>Bacillati</taxon>
        <taxon>Bacillota</taxon>
        <taxon>Bacilli</taxon>
        <taxon>Bacillales</taxon>
        <taxon>Paenibacillaceae</taxon>
        <taxon>Paenibacillus</taxon>
    </lineage>
</organism>
<dbReference type="Proteomes" id="UP000034189">
    <property type="component" value="Chromosome"/>
</dbReference>
<dbReference type="PATRIC" id="fig|1333534.5.peg.3791"/>